<dbReference type="GO" id="GO:0043007">
    <property type="term" value="P:maintenance of rDNA"/>
    <property type="evidence" value="ECO:0007669"/>
    <property type="project" value="TreeGrafter"/>
</dbReference>
<dbReference type="GO" id="GO:2000042">
    <property type="term" value="P:negative regulation of double-strand break repair via homologous recombination"/>
    <property type="evidence" value="ECO:0007669"/>
    <property type="project" value="TreeGrafter"/>
</dbReference>
<proteinExistence type="predicted"/>
<name>A0AAQ3WFW1_PASNO</name>
<sequence>MDYSLAVLKVFASQLADSTEAPSSEGSSAAQMLFNVRFQRAWVQGVILSADYDEADEGRLLLDDGSCIAELFLPSSKAEGRLWRAGMYVMVIGAYVAPESKDNYPTIKVHKMVDLSSQPDREAMWHMEVAEAYNFFYLPFSVGGPAS</sequence>
<dbReference type="GO" id="GO:0005829">
    <property type="term" value="C:cytosol"/>
    <property type="evidence" value="ECO:0007669"/>
    <property type="project" value="TreeGrafter"/>
</dbReference>
<dbReference type="InterPro" id="IPR012340">
    <property type="entry name" value="NA-bd_OB-fold"/>
</dbReference>
<evidence type="ECO:0008006" key="3">
    <source>
        <dbReference type="Google" id="ProtNLM"/>
    </source>
</evidence>
<dbReference type="Gene3D" id="2.40.50.140">
    <property type="entry name" value="Nucleic acid-binding proteins"/>
    <property type="match status" value="1"/>
</dbReference>
<keyword evidence="2" id="KW-1185">Reference proteome</keyword>
<dbReference type="InterPro" id="IPR032245">
    <property type="entry name" value="RMI2"/>
</dbReference>
<dbReference type="PANTHER" id="PTHR33962:SF1">
    <property type="entry name" value="RECQ-MEDIATED GENOME INSTABILITY PROTEIN 2"/>
    <property type="match status" value="1"/>
</dbReference>
<dbReference type="PANTHER" id="PTHR33962">
    <property type="entry name" value="RECQ-MEDIATED GENOME INSTABILITY PROTEIN 2 RMI2"/>
    <property type="match status" value="1"/>
</dbReference>
<protein>
    <recommendedName>
        <fullName evidence="3">RecQ-mediated genome instability protein 2</fullName>
    </recommendedName>
</protein>
<dbReference type="GO" id="GO:0033045">
    <property type="term" value="P:regulation of sister chromatid segregation"/>
    <property type="evidence" value="ECO:0007669"/>
    <property type="project" value="TreeGrafter"/>
</dbReference>
<dbReference type="GO" id="GO:0006281">
    <property type="term" value="P:DNA repair"/>
    <property type="evidence" value="ECO:0007669"/>
    <property type="project" value="TreeGrafter"/>
</dbReference>
<organism evidence="1 2">
    <name type="scientific">Paspalum notatum var. saurae</name>
    <dbReference type="NCBI Taxonomy" id="547442"/>
    <lineage>
        <taxon>Eukaryota</taxon>
        <taxon>Viridiplantae</taxon>
        <taxon>Streptophyta</taxon>
        <taxon>Embryophyta</taxon>
        <taxon>Tracheophyta</taxon>
        <taxon>Spermatophyta</taxon>
        <taxon>Magnoliopsida</taxon>
        <taxon>Liliopsida</taxon>
        <taxon>Poales</taxon>
        <taxon>Poaceae</taxon>
        <taxon>PACMAD clade</taxon>
        <taxon>Panicoideae</taxon>
        <taxon>Andropogonodae</taxon>
        <taxon>Paspaleae</taxon>
        <taxon>Paspalinae</taxon>
        <taxon>Paspalum</taxon>
    </lineage>
</organism>
<dbReference type="Proteomes" id="UP001341281">
    <property type="component" value="Chromosome 02"/>
</dbReference>
<evidence type="ECO:0000313" key="2">
    <source>
        <dbReference type="Proteomes" id="UP001341281"/>
    </source>
</evidence>
<dbReference type="EMBL" id="CP144746">
    <property type="protein sequence ID" value="WVZ60126.1"/>
    <property type="molecule type" value="Genomic_DNA"/>
</dbReference>
<evidence type="ECO:0000313" key="1">
    <source>
        <dbReference type="EMBL" id="WVZ60126.1"/>
    </source>
</evidence>
<dbReference type="GO" id="GO:0016607">
    <property type="term" value="C:nuclear speck"/>
    <property type="evidence" value="ECO:0007669"/>
    <property type="project" value="TreeGrafter"/>
</dbReference>
<dbReference type="Pfam" id="PF16100">
    <property type="entry name" value="RMI2"/>
    <property type="match status" value="1"/>
</dbReference>
<dbReference type="AlphaFoldDB" id="A0AAQ3WFW1"/>
<reference evidence="1 2" key="1">
    <citation type="submission" date="2024-02" db="EMBL/GenBank/DDBJ databases">
        <title>High-quality chromosome-scale genome assembly of Pensacola bahiagrass (Paspalum notatum Flugge var. saurae).</title>
        <authorList>
            <person name="Vega J.M."/>
            <person name="Podio M."/>
            <person name="Orjuela J."/>
            <person name="Siena L.A."/>
            <person name="Pessino S.C."/>
            <person name="Combes M.C."/>
            <person name="Mariac C."/>
            <person name="Albertini E."/>
            <person name="Pupilli F."/>
            <person name="Ortiz J.P.A."/>
            <person name="Leblanc O."/>
        </authorList>
    </citation>
    <scope>NUCLEOTIDE SEQUENCE [LARGE SCALE GENOMIC DNA]</scope>
    <source>
        <strain evidence="1">R1</strain>
        <tissue evidence="1">Leaf</tissue>
    </source>
</reference>
<dbReference type="FunFam" id="2.40.50.140:FF:000345">
    <property type="entry name" value="RecQ-mediated genome instability-like protein"/>
    <property type="match status" value="1"/>
</dbReference>
<gene>
    <name evidence="1" type="ORF">U9M48_010185</name>
</gene>
<accession>A0AAQ3WFW1</accession>